<sequence length="298" mass="32641">MSRMPAPLPPSLPSPFLVSELTDAGAPAGRLRRADLARLERGVYACRDTEVHDPWTALGLPAPPHHRAPGHLRALLRAHPAAVLSHETAAHLHGIPFPAGHGQAAHDRSTWVHLTFPAGSPRTRRPEVVAHRCQLPEAQVTHVHGLRVTTLERTWVDLCSLGHPWLLDALVAAGDHCVKRPWTGFGRAPALASVDSLRSTVESLRKYKGKGAALQALEHVRVGADSAPETEMRLALIDAGLGEPSLQHPIDPTDPWSPEADAAYEDIKTALQYDGWHHRSREQQARDASRDRYCQERG</sequence>
<dbReference type="AlphaFoldDB" id="A0A7W7M3T0"/>
<keyword evidence="3" id="KW-1185">Reference proteome</keyword>
<organism evidence="2 3">
    <name type="scientific">Micrococcus cohnii</name>
    <dbReference type="NCBI Taxonomy" id="993416"/>
    <lineage>
        <taxon>Bacteria</taxon>
        <taxon>Bacillati</taxon>
        <taxon>Actinomycetota</taxon>
        <taxon>Actinomycetes</taxon>
        <taxon>Micrococcales</taxon>
        <taxon>Micrococcaceae</taxon>
        <taxon>Micrococcus</taxon>
    </lineage>
</organism>
<evidence type="ECO:0000313" key="3">
    <source>
        <dbReference type="Proteomes" id="UP000540191"/>
    </source>
</evidence>
<feature type="region of interest" description="Disordered" evidence="1">
    <location>
        <begin position="275"/>
        <end position="298"/>
    </location>
</feature>
<evidence type="ECO:0000256" key="1">
    <source>
        <dbReference type="SAM" id="MobiDB-lite"/>
    </source>
</evidence>
<dbReference type="RefSeq" id="WP_246418716.1">
    <property type="nucleotide sequence ID" value="NZ_JACHNA010000001.1"/>
</dbReference>
<proteinExistence type="predicted"/>
<name>A0A7W7M3T0_9MICC</name>
<evidence type="ECO:0000313" key="2">
    <source>
        <dbReference type="EMBL" id="MBB4735873.1"/>
    </source>
</evidence>
<reference evidence="2 3" key="1">
    <citation type="submission" date="2020-08" db="EMBL/GenBank/DDBJ databases">
        <title>Sequencing the genomes of 1000 actinobacteria strains.</title>
        <authorList>
            <person name="Klenk H.-P."/>
        </authorList>
    </citation>
    <scope>NUCLEOTIDE SEQUENCE [LARGE SCALE GENOMIC DNA]</scope>
    <source>
        <strain evidence="2 3">DSM 23974</strain>
    </source>
</reference>
<accession>A0A7W7M3T0</accession>
<gene>
    <name evidence="2" type="ORF">HDA30_001381</name>
</gene>
<comment type="caution">
    <text evidence="2">The sequence shown here is derived from an EMBL/GenBank/DDBJ whole genome shotgun (WGS) entry which is preliminary data.</text>
</comment>
<protein>
    <submittedName>
        <fullName evidence="2">Uncharacterized protein</fullName>
    </submittedName>
</protein>
<dbReference type="EMBL" id="JACHNA010000001">
    <property type="protein sequence ID" value="MBB4735873.1"/>
    <property type="molecule type" value="Genomic_DNA"/>
</dbReference>
<dbReference type="Proteomes" id="UP000540191">
    <property type="component" value="Unassembled WGS sequence"/>
</dbReference>